<evidence type="ECO:0000259" key="7">
    <source>
        <dbReference type="PROSITE" id="PS50833"/>
    </source>
</evidence>
<proteinExistence type="inferred from homology"/>
<organism evidence="8 9">
    <name type="scientific">Thelohanellus kitauei</name>
    <name type="common">Myxosporean</name>
    <dbReference type="NCBI Taxonomy" id="669202"/>
    <lineage>
        <taxon>Eukaryota</taxon>
        <taxon>Metazoa</taxon>
        <taxon>Cnidaria</taxon>
        <taxon>Myxozoa</taxon>
        <taxon>Myxosporea</taxon>
        <taxon>Bivalvulida</taxon>
        <taxon>Platysporina</taxon>
        <taxon>Myxobolidae</taxon>
        <taxon>Thelohanellus</taxon>
    </lineage>
</organism>
<protein>
    <recommendedName>
        <fullName evidence="4">Ribosome biogenesis protein BRX1 homolog</fullName>
    </recommendedName>
</protein>
<dbReference type="EMBL" id="JWZT01004360">
    <property type="protein sequence ID" value="KII64261.1"/>
    <property type="molecule type" value="Genomic_DNA"/>
</dbReference>
<dbReference type="AlphaFoldDB" id="A0A0C2MB94"/>
<feature type="domain" description="Brix" evidence="7">
    <location>
        <begin position="13"/>
        <end position="197"/>
    </location>
</feature>
<dbReference type="GO" id="GO:0005730">
    <property type="term" value="C:nucleolus"/>
    <property type="evidence" value="ECO:0007669"/>
    <property type="project" value="UniProtKB-SubCell"/>
</dbReference>
<keyword evidence="9" id="KW-1185">Reference proteome</keyword>
<comment type="caution">
    <text evidence="8">The sequence shown here is derived from an EMBL/GenBank/DDBJ whole genome shotgun (WGS) entry which is preliminary data.</text>
</comment>
<dbReference type="GO" id="GO:0019843">
    <property type="term" value="F:rRNA binding"/>
    <property type="evidence" value="ECO:0007669"/>
    <property type="project" value="InterPro"/>
</dbReference>
<comment type="subcellular location">
    <subcellularLocation>
        <location evidence="2">Nucleus</location>
        <location evidence="2">Nucleolus</location>
    </subcellularLocation>
</comment>
<evidence type="ECO:0000256" key="4">
    <source>
        <dbReference type="ARBA" id="ARBA00020522"/>
    </source>
</evidence>
<evidence type="ECO:0000256" key="6">
    <source>
        <dbReference type="ARBA" id="ARBA00023242"/>
    </source>
</evidence>
<dbReference type="SMART" id="SM00879">
    <property type="entry name" value="Brix"/>
    <property type="match status" value="1"/>
</dbReference>
<dbReference type="PROSITE" id="PS50833">
    <property type="entry name" value="BRIX"/>
    <property type="match status" value="1"/>
</dbReference>
<dbReference type="InterPro" id="IPR007109">
    <property type="entry name" value="Brix"/>
</dbReference>
<dbReference type="PANTHER" id="PTHR13634">
    <property type="entry name" value="RIBOSOME BIOGENESIS PROTEIN BRIX"/>
    <property type="match status" value="1"/>
</dbReference>
<gene>
    <name evidence="8" type="ORF">RF11_02619</name>
</gene>
<comment type="similarity">
    <text evidence="3">Belongs to the BRX1 family.</text>
</comment>
<dbReference type="GO" id="GO:0006364">
    <property type="term" value="P:rRNA processing"/>
    <property type="evidence" value="ECO:0007669"/>
    <property type="project" value="InterPro"/>
</dbReference>
<evidence type="ECO:0000256" key="5">
    <source>
        <dbReference type="ARBA" id="ARBA00022517"/>
    </source>
</evidence>
<comment type="function">
    <text evidence="1">Required for biogenesis of the 60S ribosomal subunit.</text>
</comment>
<name>A0A0C2MB94_THEKT</name>
<keyword evidence="6" id="KW-0539">Nucleus</keyword>
<keyword evidence="5" id="KW-0690">Ribosome biogenesis</keyword>
<dbReference type="PANTHER" id="PTHR13634:SF0">
    <property type="entry name" value="RIBOSOME BIOGENESIS PROTEIN BRX1 HOMOLOG"/>
    <property type="match status" value="1"/>
</dbReference>
<dbReference type="Pfam" id="PF04427">
    <property type="entry name" value="Brix"/>
    <property type="match status" value="1"/>
</dbReference>
<evidence type="ECO:0000256" key="3">
    <source>
        <dbReference type="ARBA" id="ARBA00006369"/>
    </source>
</evidence>
<dbReference type="SUPFAM" id="SSF52954">
    <property type="entry name" value="Class II aaRS ABD-related"/>
    <property type="match status" value="1"/>
</dbReference>
<dbReference type="OMA" id="YRHRHLM"/>
<dbReference type="InterPro" id="IPR026532">
    <property type="entry name" value="BRX1"/>
</dbReference>
<accession>A0A0C2MB94</accession>
<evidence type="ECO:0000313" key="9">
    <source>
        <dbReference type="Proteomes" id="UP000031668"/>
    </source>
</evidence>
<evidence type="ECO:0000313" key="8">
    <source>
        <dbReference type="EMBL" id="KII64261.1"/>
    </source>
</evidence>
<sequence>MAELGVEKKSKKDKTLIFCQTGISSIVRQLSRDLLCLLPHCRPEAKYGREPLADISEVLDLRNANRCVFLQLKKHRDPYMWISNSPNGPTAKFLIENIETLDRNFGGNCRIGTRAILSFSQDFDRDPPMKIIKRMLISVFRTPSESRPFDHIFCFDFVDNRIWFRNYQIINHESQEFREIGPRFTLNPVSIFEGTFRGQIIYKNPDYVAPSKHFKTAVKQATIKNKKRMERRTFNKEKAETLFRPHDDINDVFNS</sequence>
<dbReference type="Proteomes" id="UP000031668">
    <property type="component" value="Unassembled WGS sequence"/>
</dbReference>
<evidence type="ECO:0000256" key="1">
    <source>
        <dbReference type="ARBA" id="ARBA00003439"/>
    </source>
</evidence>
<evidence type="ECO:0000256" key="2">
    <source>
        <dbReference type="ARBA" id="ARBA00004604"/>
    </source>
</evidence>
<dbReference type="GO" id="GO:0000027">
    <property type="term" value="P:ribosomal large subunit assembly"/>
    <property type="evidence" value="ECO:0007669"/>
    <property type="project" value="TreeGrafter"/>
</dbReference>
<reference evidence="8 9" key="1">
    <citation type="journal article" date="2014" name="Genome Biol. Evol.">
        <title>The genome of the myxosporean Thelohanellus kitauei shows adaptations to nutrient acquisition within its fish host.</title>
        <authorList>
            <person name="Yang Y."/>
            <person name="Xiong J."/>
            <person name="Zhou Z."/>
            <person name="Huo F."/>
            <person name="Miao W."/>
            <person name="Ran C."/>
            <person name="Liu Y."/>
            <person name="Zhang J."/>
            <person name="Feng J."/>
            <person name="Wang M."/>
            <person name="Wang M."/>
            <person name="Wang L."/>
            <person name="Yao B."/>
        </authorList>
    </citation>
    <scope>NUCLEOTIDE SEQUENCE [LARGE SCALE GENOMIC DNA]</scope>
    <source>
        <strain evidence="8">Wuqing</strain>
    </source>
</reference>
<dbReference type="OrthoDB" id="1638493at2759"/>